<dbReference type="AlphaFoldDB" id="A0A976FEV5"/>
<dbReference type="RefSeq" id="XP_067815046.1">
    <property type="nucleotide sequence ID" value="XM_067963769.1"/>
</dbReference>
<organism evidence="1 2">
    <name type="scientific">Bremia lactucae</name>
    <name type="common">Lettuce downy mildew</name>
    <dbReference type="NCBI Taxonomy" id="4779"/>
    <lineage>
        <taxon>Eukaryota</taxon>
        <taxon>Sar</taxon>
        <taxon>Stramenopiles</taxon>
        <taxon>Oomycota</taxon>
        <taxon>Peronosporomycetes</taxon>
        <taxon>Peronosporales</taxon>
        <taxon>Peronosporaceae</taxon>
        <taxon>Bremia</taxon>
    </lineage>
</organism>
<sequence>MMPSRSSGLTKARAEILSTLRDHFRDEPLARLICQSKVSKSAVTRRNARQLDRAQLDTWQLHNLDEIVVYTMLKLNPGAPTDIGFFQ</sequence>
<name>A0A976FEV5_BRELC</name>
<accession>A0A976FEV5</accession>
<protein>
    <submittedName>
        <fullName evidence="1">Uncharacterized protein</fullName>
    </submittedName>
</protein>
<gene>
    <name evidence="1" type="ORF">CCR75_005693</name>
</gene>
<reference evidence="1 2" key="1">
    <citation type="journal article" date="2021" name="Genome Biol.">
        <title>AFLAP: assembly-free linkage analysis pipeline using k-mers from genome sequencing data.</title>
        <authorList>
            <person name="Fletcher K."/>
            <person name="Zhang L."/>
            <person name="Gil J."/>
            <person name="Han R."/>
            <person name="Cavanaugh K."/>
            <person name="Michelmore R."/>
        </authorList>
    </citation>
    <scope>NUCLEOTIDE SEQUENCE [LARGE SCALE GENOMIC DNA]</scope>
    <source>
        <strain evidence="1 2">SF5</strain>
    </source>
</reference>
<dbReference type="EMBL" id="SHOA02000001">
    <property type="protein sequence ID" value="TDH65547.1"/>
    <property type="molecule type" value="Genomic_DNA"/>
</dbReference>
<dbReference type="KEGG" id="blac:94349440"/>
<evidence type="ECO:0000313" key="1">
    <source>
        <dbReference type="EMBL" id="TDH65547.1"/>
    </source>
</evidence>
<dbReference type="OrthoDB" id="110891at2759"/>
<comment type="caution">
    <text evidence="1">The sequence shown here is derived from an EMBL/GenBank/DDBJ whole genome shotgun (WGS) entry which is preliminary data.</text>
</comment>
<evidence type="ECO:0000313" key="2">
    <source>
        <dbReference type="Proteomes" id="UP000294530"/>
    </source>
</evidence>
<keyword evidence="2" id="KW-1185">Reference proteome</keyword>
<proteinExistence type="predicted"/>
<dbReference type="Proteomes" id="UP000294530">
    <property type="component" value="Unassembled WGS sequence"/>
</dbReference>
<dbReference type="GeneID" id="94349440"/>